<sequence length="694" mass="77593">MKKLLIFSFLLLFAIMTFAQISSEEAIPVIEGKGIITAVDDSPLTFGEFKTAVEKAFPGKGQLITGTGEVTRADFAVALVKVLGLEAEANAVEEICTTAIDEWEAPKEAWGALTVAYRSNRQLLDFRYGHVIEPTSPITKKEAAVSIYMAMNPPVKGGIATTAVAADAPGFNTLFTSSGLTWTICNIIGDGYTGTDNNGFYFPRMIKRMPSLENGLMKMNEDGSLTITYELRKGMKWHDGTPVTARDAKFQWEVMTSGAPVTANYFENSVSEVTIIDDLTFSITLPEPLSNAELGSSVYAYYFGWFQIPEHIYRKDFEQAKASGLWDSFVEKATKNPVMTGPYMLKEYVEGQYVILEAFNDYYMGRPNIDQIVMKIIPDSDVTFASTLNGEIDFGRYTLDLKQSIQLKNQLSNVFNVFFTPNIAYDNLNLNLRDPNDTSKPNKFFGDKRVRQAVLYAIDRQQISNVVYSGLAEVVDTWITDLHQMRDALKSPLVKHYEYNPAKAKELLAEAGWKLNNKGILEKDGVVFEFSIVGPAGSTQYQMMAQMIQSMLKQVGISVKVDLKPSLVVWTEIMPYGNFDALLSGWGYGVSDDASNYWTTDLIPSDANYWGGTNYTGWSNAENDEIIYAAARELDPAKKVALYEKHFALWTEELPVLPLVVAPTPHFAKKYIKSFDSGYDNGLGWIIQNWYIQK</sequence>
<dbReference type="KEGG" id="minf:MESINF_0550"/>
<evidence type="ECO:0000256" key="3">
    <source>
        <dbReference type="ARBA" id="ARBA00022729"/>
    </source>
</evidence>
<dbReference type="Gene3D" id="3.40.190.10">
    <property type="entry name" value="Periplasmic binding protein-like II"/>
    <property type="match status" value="1"/>
</dbReference>
<evidence type="ECO:0000313" key="6">
    <source>
        <dbReference type="EMBL" id="SSC11999.1"/>
    </source>
</evidence>
<keyword evidence="2" id="KW-0813">Transport</keyword>
<dbReference type="InterPro" id="IPR039424">
    <property type="entry name" value="SBP_5"/>
</dbReference>
<organism evidence="6 7">
    <name type="scientific">Mesotoga infera</name>
    <dbReference type="NCBI Taxonomy" id="1236046"/>
    <lineage>
        <taxon>Bacteria</taxon>
        <taxon>Thermotogati</taxon>
        <taxon>Thermotogota</taxon>
        <taxon>Thermotogae</taxon>
        <taxon>Kosmotogales</taxon>
        <taxon>Kosmotogaceae</taxon>
        <taxon>Mesotoga</taxon>
    </lineage>
</organism>
<dbReference type="SUPFAM" id="SSF53850">
    <property type="entry name" value="Periplasmic binding protein-like II"/>
    <property type="match status" value="1"/>
</dbReference>
<name>A0A7Z7PMM0_9BACT</name>
<dbReference type="EMBL" id="LS974202">
    <property type="protein sequence ID" value="SSC11999.1"/>
    <property type="molecule type" value="Genomic_DNA"/>
</dbReference>
<comment type="similarity">
    <text evidence="1">Belongs to the bacterial solute-binding protein 5 family.</text>
</comment>
<keyword evidence="7" id="KW-1185">Reference proteome</keyword>
<dbReference type="PANTHER" id="PTHR30290">
    <property type="entry name" value="PERIPLASMIC BINDING COMPONENT OF ABC TRANSPORTER"/>
    <property type="match status" value="1"/>
</dbReference>
<feature type="signal peptide" evidence="4">
    <location>
        <begin position="1"/>
        <end position="19"/>
    </location>
</feature>
<dbReference type="Pfam" id="PF00496">
    <property type="entry name" value="SBP_bac_5"/>
    <property type="match status" value="1"/>
</dbReference>
<dbReference type="PANTHER" id="PTHR30290:SF9">
    <property type="entry name" value="OLIGOPEPTIDE-BINDING PROTEIN APPA"/>
    <property type="match status" value="1"/>
</dbReference>
<proteinExistence type="inferred from homology"/>
<evidence type="ECO:0000256" key="2">
    <source>
        <dbReference type="ARBA" id="ARBA00022448"/>
    </source>
</evidence>
<dbReference type="RefSeq" id="WP_169698412.1">
    <property type="nucleotide sequence ID" value="NZ_LS974202.1"/>
</dbReference>
<feature type="domain" description="Solute-binding protein family 5" evidence="5">
    <location>
        <begin position="221"/>
        <end position="600"/>
    </location>
</feature>
<evidence type="ECO:0000259" key="5">
    <source>
        <dbReference type="Pfam" id="PF00496"/>
    </source>
</evidence>
<protein>
    <submittedName>
        <fullName evidence="6">Extracellular solute-binding protein family 5</fullName>
    </submittedName>
</protein>
<dbReference type="InterPro" id="IPR000914">
    <property type="entry name" value="SBP_5_dom"/>
</dbReference>
<dbReference type="GO" id="GO:0015833">
    <property type="term" value="P:peptide transport"/>
    <property type="evidence" value="ECO:0007669"/>
    <property type="project" value="TreeGrafter"/>
</dbReference>
<dbReference type="InterPro" id="IPR023765">
    <property type="entry name" value="SBP_5_CS"/>
</dbReference>
<reference evidence="6 7" key="1">
    <citation type="submission" date="2017-01" db="EMBL/GenBank/DDBJ databases">
        <authorList>
            <person name="Erauso G."/>
        </authorList>
    </citation>
    <scope>NUCLEOTIDE SEQUENCE [LARGE SCALE GENOMIC DNA]</scope>
    <source>
        <strain evidence="6">MESINF1</strain>
    </source>
</reference>
<evidence type="ECO:0000256" key="4">
    <source>
        <dbReference type="SAM" id="SignalP"/>
    </source>
</evidence>
<dbReference type="AlphaFoldDB" id="A0A7Z7PMM0"/>
<dbReference type="Gene3D" id="3.10.105.10">
    <property type="entry name" value="Dipeptide-binding Protein, Domain 3"/>
    <property type="match status" value="1"/>
</dbReference>
<dbReference type="PROSITE" id="PS01040">
    <property type="entry name" value="SBP_BACTERIAL_5"/>
    <property type="match status" value="1"/>
</dbReference>
<dbReference type="GO" id="GO:1904680">
    <property type="term" value="F:peptide transmembrane transporter activity"/>
    <property type="evidence" value="ECO:0007669"/>
    <property type="project" value="TreeGrafter"/>
</dbReference>
<evidence type="ECO:0000313" key="7">
    <source>
        <dbReference type="Proteomes" id="UP000250796"/>
    </source>
</evidence>
<keyword evidence="3 4" id="KW-0732">Signal</keyword>
<feature type="chain" id="PRO_5031419551" evidence="4">
    <location>
        <begin position="20"/>
        <end position="694"/>
    </location>
</feature>
<gene>
    <name evidence="6" type="ORF">MESINF_0550</name>
</gene>
<dbReference type="Proteomes" id="UP000250796">
    <property type="component" value="Chromosome MESINF"/>
</dbReference>
<evidence type="ECO:0000256" key="1">
    <source>
        <dbReference type="ARBA" id="ARBA00005695"/>
    </source>
</evidence>
<accession>A0A7Z7PMM0</accession>
<dbReference type="CDD" id="cd08513">
    <property type="entry name" value="PBP2_thermophilic_Hb8_like"/>
    <property type="match status" value="1"/>
</dbReference>